<accession>M5C3B8</accession>
<feature type="compositionally biased region" description="Acidic residues" evidence="1">
    <location>
        <begin position="60"/>
        <end position="74"/>
    </location>
</feature>
<organism evidence="2 3">
    <name type="scientific">Thanatephorus cucumeris (strain AG1-IB / isolate 7/3/14)</name>
    <name type="common">Lettuce bottom rot fungus</name>
    <name type="synonym">Rhizoctonia solani</name>
    <dbReference type="NCBI Taxonomy" id="1108050"/>
    <lineage>
        <taxon>Eukaryota</taxon>
        <taxon>Fungi</taxon>
        <taxon>Dikarya</taxon>
        <taxon>Basidiomycota</taxon>
        <taxon>Agaricomycotina</taxon>
        <taxon>Agaricomycetes</taxon>
        <taxon>Cantharellales</taxon>
        <taxon>Ceratobasidiaceae</taxon>
        <taxon>Rhizoctonia</taxon>
        <taxon>Rhizoctonia solani AG-1</taxon>
    </lineage>
</organism>
<dbReference type="Proteomes" id="UP000012065">
    <property type="component" value="Unassembled WGS sequence"/>
</dbReference>
<evidence type="ECO:0000256" key="1">
    <source>
        <dbReference type="SAM" id="MobiDB-lite"/>
    </source>
</evidence>
<feature type="compositionally biased region" description="Acidic residues" evidence="1">
    <location>
        <begin position="1"/>
        <end position="15"/>
    </location>
</feature>
<feature type="region of interest" description="Disordered" evidence="1">
    <location>
        <begin position="1"/>
        <end position="27"/>
    </location>
</feature>
<sequence length="117" mass="13750">MEELRDEYDSEESEEAERPPSPHSLATESKLLYRDLLSFASRPRVVDLCVRTRQLQPEPEAQEENENENDEQENEAQWTRDLLPHEQLVARRRENKVLGRRVRGLAERASQLNVVKL</sequence>
<dbReference type="AlphaFoldDB" id="M5C3B8"/>
<protein>
    <submittedName>
        <fullName evidence="2">Uncharacterized protein</fullName>
    </submittedName>
</protein>
<dbReference type="EMBL" id="CAOJ01006382">
    <property type="protein sequence ID" value="CCO30382.1"/>
    <property type="molecule type" value="Genomic_DNA"/>
</dbReference>
<evidence type="ECO:0000313" key="2">
    <source>
        <dbReference type="EMBL" id="CCO30382.1"/>
    </source>
</evidence>
<gene>
    <name evidence="2" type="ORF">BN14_04410</name>
</gene>
<comment type="caution">
    <text evidence="2">The sequence shown here is derived from an EMBL/GenBank/DDBJ whole genome shotgun (WGS) entry which is preliminary data.</text>
</comment>
<dbReference type="HOGENOM" id="CLU_2086433_0_0_1"/>
<reference evidence="2 3" key="1">
    <citation type="journal article" date="2013" name="J. Biotechnol.">
        <title>Establishment and interpretation of the genome sequence of the phytopathogenic fungus Rhizoctonia solani AG1-IB isolate 7/3/14.</title>
        <authorList>
            <person name="Wibberg D.W."/>
            <person name="Jelonek L.J."/>
            <person name="Rupp O.R."/>
            <person name="Hennig M.H."/>
            <person name="Eikmeyer F.E."/>
            <person name="Goesmann A.G."/>
            <person name="Hartmann A.H."/>
            <person name="Borriss R.B."/>
            <person name="Grosch R.G."/>
            <person name="Puehler A.P."/>
            <person name="Schlueter A.S."/>
        </authorList>
    </citation>
    <scope>NUCLEOTIDE SEQUENCE [LARGE SCALE GENOMIC DNA]</scope>
    <source>
        <strain evidence="3">AG1-IB / isolate 7/3/14</strain>
    </source>
</reference>
<name>M5C3B8_THACB</name>
<evidence type="ECO:0000313" key="3">
    <source>
        <dbReference type="Proteomes" id="UP000012065"/>
    </source>
</evidence>
<feature type="region of interest" description="Disordered" evidence="1">
    <location>
        <begin position="56"/>
        <end position="84"/>
    </location>
</feature>
<proteinExistence type="predicted"/>